<feature type="compositionally biased region" description="Basic and acidic residues" evidence="14">
    <location>
        <begin position="419"/>
        <end position="437"/>
    </location>
</feature>
<feature type="domain" description="HAMP" evidence="17">
    <location>
        <begin position="211"/>
        <end position="264"/>
    </location>
</feature>
<name>A0ABQ2L241_9BACL</name>
<protein>
    <recommendedName>
        <fullName evidence="3">histidine kinase</fullName>
        <ecNumber evidence="3">2.7.13.3</ecNumber>
    </recommendedName>
</protein>
<accession>A0ABQ2L241</accession>
<keyword evidence="7 15" id="KW-0812">Transmembrane</keyword>
<evidence type="ECO:0000256" key="11">
    <source>
        <dbReference type="ARBA" id="ARBA00022989"/>
    </source>
</evidence>
<keyword evidence="8" id="KW-0547">Nucleotide-binding</keyword>
<evidence type="ECO:0000256" key="3">
    <source>
        <dbReference type="ARBA" id="ARBA00012438"/>
    </source>
</evidence>
<dbReference type="Gene3D" id="6.10.340.10">
    <property type="match status" value="1"/>
</dbReference>
<evidence type="ECO:0000256" key="14">
    <source>
        <dbReference type="SAM" id="MobiDB-lite"/>
    </source>
</evidence>
<dbReference type="SMART" id="SM00387">
    <property type="entry name" value="HATPase_c"/>
    <property type="match status" value="1"/>
</dbReference>
<keyword evidence="9" id="KW-0418">Kinase</keyword>
<dbReference type="Gene3D" id="3.30.565.10">
    <property type="entry name" value="Histidine kinase-like ATPase, C-terminal domain"/>
    <property type="match status" value="1"/>
</dbReference>
<dbReference type="EMBL" id="BMLN01000005">
    <property type="protein sequence ID" value="GGO00055.1"/>
    <property type="molecule type" value="Genomic_DNA"/>
</dbReference>
<dbReference type="RefSeq" id="WP_018978789.1">
    <property type="nucleotide sequence ID" value="NZ_BMLN01000005.1"/>
</dbReference>
<feature type="transmembrane region" description="Helical" evidence="15">
    <location>
        <begin position="20"/>
        <end position="44"/>
    </location>
</feature>
<keyword evidence="5" id="KW-0597">Phosphoprotein</keyword>
<dbReference type="InterPro" id="IPR005467">
    <property type="entry name" value="His_kinase_dom"/>
</dbReference>
<dbReference type="InterPro" id="IPR003660">
    <property type="entry name" value="HAMP_dom"/>
</dbReference>
<keyword evidence="13 15" id="KW-0472">Membrane</keyword>
<evidence type="ECO:0000256" key="8">
    <source>
        <dbReference type="ARBA" id="ARBA00022741"/>
    </source>
</evidence>
<dbReference type="SMART" id="SM00304">
    <property type="entry name" value="HAMP"/>
    <property type="match status" value="1"/>
</dbReference>
<dbReference type="PROSITE" id="PS50109">
    <property type="entry name" value="HIS_KIN"/>
    <property type="match status" value="1"/>
</dbReference>
<evidence type="ECO:0000256" key="9">
    <source>
        <dbReference type="ARBA" id="ARBA00022777"/>
    </source>
</evidence>
<feature type="region of interest" description="Disordered" evidence="14">
    <location>
        <begin position="490"/>
        <end position="514"/>
    </location>
</feature>
<dbReference type="PANTHER" id="PTHR45436">
    <property type="entry name" value="SENSOR HISTIDINE KINASE YKOH"/>
    <property type="match status" value="1"/>
</dbReference>
<dbReference type="CDD" id="cd00082">
    <property type="entry name" value="HisKA"/>
    <property type="match status" value="1"/>
</dbReference>
<keyword evidence="12" id="KW-0902">Two-component regulatory system</keyword>
<organism evidence="18 19">
    <name type="scientific">Saccharibacillus kuerlensis</name>
    <dbReference type="NCBI Taxonomy" id="459527"/>
    <lineage>
        <taxon>Bacteria</taxon>
        <taxon>Bacillati</taxon>
        <taxon>Bacillota</taxon>
        <taxon>Bacilli</taxon>
        <taxon>Bacillales</taxon>
        <taxon>Paenibacillaceae</taxon>
        <taxon>Saccharibacillus</taxon>
    </lineage>
</organism>
<dbReference type="CDD" id="cd06225">
    <property type="entry name" value="HAMP"/>
    <property type="match status" value="1"/>
</dbReference>
<evidence type="ECO:0000256" key="5">
    <source>
        <dbReference type="ARBA" id="ARBA00022553"/>
    </source>
</evidence>
<reference evidence="19" key="1">
    <citation type="journal article" date="2019" name="Int. J. Syst. Evol. Microbiol.">
        <title>The Global Catalogue of Microorganisms (GCM) 10K type strain sequencing project: providing services to taxonomists for standard genome sequencing and annotation.</title>
        <authorList>
            <consortium name="The Broad Institute Genomics Platform"/>
            <consortium name="The Broad Institute Genome Sequencing Center for Infectious Disease"/>
            <person name="Wu L."/>
            <person name="Ma J."/>
        </authorList>
    </citation>
    <scope>NUCLEOTIDE SEQUENCE [LARGE SCALE GENOMIC DNA]</scope>
    <source>
        <strain evidence="19">CGMCC 1.6964</strain>
    </source>
</reference>
<dbReference type="EC" id="2.7.13.3" evidence="3"/>
<dbReference type="InterPro" id="IPR003594">
    <property type="entry name" value="HATPase_dom"/>
</dbReference>
<keyword evidence="6" id="KW-0808">Transferase</keyword>
<evidence type="ECO:0000256" key="15">
    <source>
        <dbReference type="SAM" id="Phobius"/>
    </source>
</evidence>
<evidence type="ECO:0000313" key="19">
    <source>
        <dbReference type="Proteomes" id="UP000606653"/>
    </source>
</evidence>
<feature type="compositionally biased region" description="Basic and acidic residues" evidence="14">
    <location>
        <begin position="447"/>
        <end position="456"/>
    </location>
</feature>
<feature type="domain" description="Histidine kinase" evidence="16">
    <location>
        <begin position="279"/>
        <end position="433"/>
    </location>
</feature>
<dbReference type="Pfam" id="PF00672">
    <property type="entry name" value="HAMP"/>
    <property type="match status" value="1"/>
</dbReference>
<evidence type="ECO:0000313" key="18">
    <source>
        <dbReference type="EMBL" id="GGO00055.1"/>
    </source>
</evidence>
<dbReference type="SUPFAM" id="SSF47384">
    <property type="entry name" value="Homodimeric domain of signal transducing histidine kinase"/>
    <property type="match status" value="1"/>
</dbReference>
<dbReference type="SMART" id="SM00388">
    <property type="entry name" value="HisKA"/>
    <property type="match status" value="1"/>
</dbReference>
<evidence type="ECO:0000259" key="16">
    <source>
        <dbReference type="PROSITE" id="PS50109"/>
    </source>
</evidence>
<dbReference type="Proteomes" id="UP000606653">
    <property type="component" value="Unassembled WGS sequence"/>
</dbReference>
<evidence type="ECO:0000256" key="13">
    <source>
        <dbReference type="ARBA" id="ARBA00023136"/>
    </source>
</evidence>
<evidence type="ECO:0000256" key="1">
    <source>
        <dbReference type="ARBA" id="ARBA00000085"/>
    </source>
</evidence>
<dbReference type="InterPro" id="IPR036097">
    <property type="entry name" value="HisK_dim/P_sf"/>
</dbReference>
<dbReference type="PROSITE" id="PS50885">
    <property type="entry name" value="HAMP"/>
    <property type="match status" value="1"/>
</dbReference>
<dbReference type="PANTHER" id="PTHR45436:SF5">
    <property type="entry name" value="SENSOR HISTIDINE KINASE TRCS"/>
    <property type="match status" value="1"/>
</dbReference>
<dbReference type="InterPro" id="IPR036890">
    <property type="entry name" value="HATPase_C_sf"/>
</dbReference>
<feature type="transmembrane region" description="Helical" evidence="15">
    <location>
        <begin position="189"/>
        <end position="211"/>
    </location>
</feature>
<dbReference type="Pfam" id="PF02518">
    <property type="entry name" value="HATPase_c"/>
    <property type="match status" value="1"/>
</dbReference>
<dbReference type="SUPFAM" id="SSF55874">
    <property type="entry name" value="ATPase domain of HSP90 chaperone/DNA topoisomerase II/histidine kinase"/>
    <property type="match status" value="1"/>
</dbReference>
<evidence type="ECO:0000256" key="10">
    <source>
        <dbReference type="ARBA" id="ARBA00022840"/>
    </source>
</evidence>
<feature type="region of interest" description="Disordered" evidence="14">
    <location>
        <begin position="408"/>
        <end position="478"/>
    </location>
</feature>
<proteinExistence type="predicted"/>
<keyword evidence="19" id="KW-1185">Reference proteome</keyword>
<comment type="subcellular location">
    <subcellularLocation>
        <location evidence="2">Cell membrane</location>
        <topology evidence="2">Multi-pass membrane protein</topology>
    </subcellularLocation>
</comment>
<dbReference type="Gene3D" id="1.10.287.130">
    <property type="match status" value="1"/>
</dbReference>
<gene>
    <name evidence="18" type="ORF">GCM10010969_20850</name>
</gene>
<comment type="caution">
    <text evidence="18">The sequence shown here is derived from an EMBL/GenBank/DDBJ whole genome shotgun (WGS) entry which is preliminary data.</text>
</comment>
<dbReference type="InterPro" id="IPR003661">
    <property type="entry name" value="HisK_dim/P_dom"/>
</dbReference>
<evidence type="ECO:0000259" key="17">
    <source>
        <dbReference type="PROSITE" id="PS50885"/>
    </source>
</evidence>
<keyword evidence="10" id="KW-0067">ATP-binding</keyword>
<evidence type="ECO:0000256" key="6">
    <source>
        <dbReference type="ARBA" id="ARBA00022679"/>
    </source>
</evidence>
<dbReference type="Pfam" id="PF00512">
    <property type="entry name" value="HisKA"/>
    <property type="match status" value="1"/>
</dbReference>
<keyword evidence="11 15" id="KW-1133">Transmembrane helix</keyword>
<evidence type="ECO:0000256" key="2">
    <source>
        <dbReference type="ARBA" id="ARBA00004651"/>
    </source>
</evidence>
<evidence type="ECO:0000256" key="12">
    <source>
        <dbReference type="ARBA" id="ARBA00023012"/>
    </source>
</evidence>
<keyword evidence="4" id="KW-1003">Cell membrane</keyword>
<dbReference type="InterPro" id="IPR050428">
    <property type="entry name" value="TCS_sensor_his_kinase"/>
</dbReference>
<comment type="catalytic activity">
    <reaction evidence="1">
        <text>ATP + protein L-histidine = ADP + protein N-phospho-L-histidine.</text>
        <dbReference type="EC" id="2.7.13.3"/>
    </reaction>
</comment>
<evidence type="ECO:0000256" key="4">
    <source>
        <dbReference type="ARBA" id="ARBA00022475"/>
    </source>
</evidence>
<sequence length="558" mass="62283">MRTRSEAAVKFRHSLMARYLMLVGLAIFLLPIILILVMVLYLGYTYLIWQPGQPDVDRGKYVNSSTLGNDWHQLAESLDGASADEIVRAVKAFRTENPLVQVAAVDAEGQTLYEEPQRDSIPDAWTAGWTAEFMKRATANNSEVFAVVAFVGEKDDPLLDRQQGFIVAEVPRAMTVSAVPNQNGRMPQFVAISLFVLLFLLFAFLSWAFFYRIRKRLVRLQEAMTAYDDAGIPLPVGPGKRQDEITTLEGTFNQMVHKLRAGREREREEEELRKKLIANLSHDLRTPLTVIRSHAYSLESEPLGERGRESLTLMARKLDDLGGLIDNLLSYTLIAAGRYPMRIEETDVLRIVRTAAAQWYPVFEKEGMEVDADLPEESMLWHVDREWLIRILDNLFQNAVRHAKEGRYIGLSLGPPGPDGRRPLQIRDKGPGMRGDEALQPSAVKPDGSDAAKSDETGFNGASSDDIHAEESQPGEGRVRLAANSAVQAADMPTALQENSVPDGQRGHRRRNPLHGAGIGLSIVDLMIREMGMSWNMESGAEGVTVTIWPTGRHESQE</sequence>
<evidence type="ECO:0000256" key="7">
    <source>
        <dbReference type="ARBA" id="ARBA00022692"/>
    </source>
</evidence>